<dbReference type="AlphaFoldDB" id="A0A286UPB7"/>
<comment type="caution">
    <text evidence="5">The sequence shown here is derived from an EMBL/GenBank/DDBJ whole genome shotgun (WGS) entry which is preliminary data.</text>
</comment>
<accession>A0A286UPB7</accession>
<feature type="compositionally biased region" description="Basic and acidic residues" evidence="3">
    <location>
        <begin position="341"/>
        <end position="353"/>
    </location>
</feature>
<reference evidence="5 6" key="1">
    <citation type="journal article" date="2017" name="Mol. Ecol.">
        <title>Comparative and population genomic landscape of Phellinus noxius: A hypervariable fungus causing root rot in trees.</title>
        <authorList>
            <person name="Chung C.L."/>
            <person name="Lee T.J."/>
            <person name="Akiba M."/>
            <person name="Lee H.H."/>
            <person name="Kuo T.H."/>
            <person name="Liu D."/>
            <person name="Ke H.M."/>
            <person name="Yokoi T."/>
            <person name="Roa M.B."/>
            <person name="Lu M.J."/>
            <person name="Chang Y.Y."/>
            <person name="Ann P.J."/>
            <person name="Tsai J.N."/>
            <person name="Chen C.Y."/>
            <person name="Tzean S.S."/>
            <person name="Ota Y."/>
            <person name="Hattori T."/>
            <person name="Sahashi N."/>
            <person name="Liou R.F."/>
            <person name="Kikuchi T."/>
            <person name="Tsai I.J."/>
        </authorList>
    </citation>
    <scope>NUCLEOTIDE SEQUENCE [LARGE SCALE GENOMIC DNA]</scope>
    <source>
        <strain evidence="5 6">FFPRI411160</strain>
    </source>
</reference>
<feature type="region of interest" description="Disordered" evidence="3">
    <location>
        <begin position="16"/>
        <end position="52"/>
    </location>
</feature>
<dbReference type="Gene3D" id="3.30.70.330">
    <property type="match status" value="1"/>
</dbReference>
<feature type="compositionally biased region" description="Polar residues" evidence="3">
    <location>
        <begin position="19"/>
        <end position="45"/>
    </location>
</feature>
<dbReference type="GO" id="GO:1990904">
    <property type="term" value="C:ribonucleoprotein complex"/>
    <property type="evidence" value="ECO:0007669"/>
    <property type="project" value="UniProtKB-UniRule"/>
</dbReference>
<evidence type="ECO:0000256" key="2">
    <source>
        <dbReference type="PROSITE-ProRule" id="PRU01288"/>
    </source>
</evidence>
<evidence type="ECO:0000313" key="6">
    <source>
        <dbReference type="Proteomes" id="UP000217199"/>
    </source>
</evidence>
<evidence type="ECO:0000259" key="4">
    <source>
        <dbReference type="PROSITE" id="PS51939"/>
    </source>
</evidence>
<name>A0A286UPB7_9AGAM</name>
<organism evidence="5 6">
    <name type="scientific">Pyrrhoderma noxium</name>
    <dbReference type="NCBI Taxonomy" id="2282107"/>
    <lineage>
        <taxon>Eukaryota</taxon>
        <taxon>Fungi</taxon>
        <taxon>Dikarya</taxon>
        <taxon>Basidiomycota</taxon>
        <taxon>Agaricomycotina</taxon>
        <taxon>Agaricomycetes</taxon>
        <taxon>Hymenochaetales</taxon>
        <taxon>Hymenochaetaceae</taxon>
        <taxon>Pyrrhoderma</taxon>
    </lineage>
</organism>
<feature type="region of interest" description="Disordered" evidence="3">
    <location>
        <begin position="332"/>
        <end position="364"/>
    </location>
</feature>
<dbReference type="OrthoDB" id="439993at2759"/>
<dbReference type="EMBL" id="NBII01000003">
    <property type="protein sequence ID" value="PAV21451.1"/>
    <property type="molecule type" value="Genomic_DNA"/>
</dbReference>
<dbReference type="InterPro" id="IPR012677">
    <property type="entry name" value="Nucleotide-bd_a/b_plait_sf"/>
</dbReference>
<dbReference type="Proteomes" id="UP000217199">
    <property type="component" value="Unassembled WGS sequence"/>
</dbReference>
<dbReference type="GO" id="GO:1904868">
    <property type="term" value="P:telomerase catalytic core complex assembly"/>
    <property type="evidence" value="ECO:0007669"/>
    <property type="project" value="InterPro"/>
</dbReference>
<keyword evidence="1 2" id="KW-0694">RNA-binding</keyword>
<feature type="domain" description="XRRM" evidence="4">
    <location>
        <begin position="369"/>
        <end position="520"/>
    </location>
</feature>
<protein>
    <recommendedName>
        <fullName evidence="4">XRRM domain-containing protein</fullName>
    </recommendedName>
</protein>
<keyword evidence="6" id="KW-1185">Reference proteome</keyword>
<evidence type="ECO:0000313" key="5">
    <source>
        <dbReference type="EMBL" id="PAV21451.1"/>
    </source>
</evidence>
<gene>
    <name evidence="5" type="ORF">PNOK_0407800</name>
</gene>
<sequence length="520" mass="58611">MSPSEFAFVPRKLAKLKESSSTSNKYRPTSSRITSQPLTAENNTTTERRPKGKENVTLLEESTYVSLLEIALSEYSIWSSSVLSKHLETDEDGYVPLSYITRTSSMFCSLKAGQVPTESFLLKCIKSSSLLECRMIVSSVYNGSWTEMSDDIQGGYEIRRKDWELVKSRLHKYTSFHWSHRTIYVENIPHNTWSIPSIAQLIQEILPLGQRKMSCTPVQGISFPPHRDDSPSASAPIKCKGFAFVVLDQASQIDALLASWPWNRLGGDDLSSNHIPKTKFADDALESGLRCLSMRQWEKLRSEYQTLQQSLLKKTLALNEQVRIPILPSTSTKSSVLSSSRNDDTITSRKSMPEKSVMPSTSPAVHKTSYPLNCLVIIKNIHPETNKTTLRTLFSKAIKKDLAVIDYVDYNKGLDSCYLRLASPDIPPLLVAYFGDHPLIHAHSLDDEGTTSKNDTDNVIKVELIQGTREAIYWEKVPEKVKSAALTKIKEGQSSLTVPHIRESETNDSDSGRKRKRRRY</sequence>
<feature type="region of interest" description="Disordered" evidence="3">
    <location>
        <begin position="492"/>
        <end position="520"/>
    </location>
</feature>
<dbReference type="InParanoid" id="A0A286UPB7"/>
<dbReference type="PROSITE" id="PS51939">
    <property type="entry name" value="XRRM"/>
    <property type="match status" value="1"/>
</dbReference>
<dbReference type="InterPro" id="IPR014886">
    <property type="entry name" value="La_xRRM"/>
</dbReference>
<evidence type="ECO:0000256" key="3">
    <source>
        <dbReference type="SAM" id="MobiDB-lite"/>
    </source>
</evidence>
<dbReference type="InterPro" id="IPR045537">
    <property type="entry name" value="Lar7_xRRM"/>
</dbReference>
<dbReference type="Pfam" id="PF19977">
    <property type="entry name" value="xRRM"/>
    <property type="match status" value="1"/>
</dbReference>
<dbReference type="STRING" id="2282107.A0A286UPB7"/>
<dbReference type="GO" id="GO:0070034">
    <property type="term" value="F:telomerase RNA binding"/>
    <property type="evidence" value="ECO:0007669"/>
    <property type="project" value="InterPro"/>
</dbReference>
<proteinExistence type="predicted"/>
<evidence type="ECO:0000256" key="1">
    <source>
        <dbReference type="ARBA" id="ARBA00022884"/>
    </source>
</evidence>